<keyword evidence="4" id="KW-1185">Reference proteome</keyword>
<dbReference type="PROSITE" id="PS50263">
    <property type="entry name" value="CN_HYDROLASE"/>
    <property type="match status" value="1"/>
</dbReference>
<proteinExistence type="predicted"/>
<feature type="domain" description="CN hydrolase" evidence="2">
    <location>
        <begin position="1"/>
        <end position="236"/>
    </location>
</feature>
<dbReference type="GO" id="GO:0016811">
    <property type="term" value="F:hydrolase activity, acting on carbon-nitrogen (but not peptide) bonds, in linear amides"/>
    <property type="evidence" value="ECO:0007669"/>
    <property type="project" value="TreeGrafter"/>
</dbReference>
<dbReference type="InterPro" id="IPR050345">
    <property type="entry name" value="Aliph_Amidase/BUP"/>
</dbReference>
<dbReference type="AlphaFoldDB" id="A0A9X1SU09"/>
<comment type="caution">
    <text evidence="3">The sequence shown here is derived from an EMBL/GenBank/DDBJ whole genome shotgun (WGS) entry which is preliminary data.</text>
</comment>
<evidence type="ECO:0000313" key="3">
    <source>
        <dbReference type="EMBL" id="MCD5311906.1"/>
    </source>
</evidence>
<dbReference type="Gene3D" id="3.60.110.10">
    <property type="entry name" value="Carbon-nitrogen hydrolase"/>
    <property type="match status" value="1"/>
</dbReference>
<evidence type="ECO:0000256" key="1">
    <source>
        <dbReference type="ARBA" id="ARBA00022801"/>
    </source>
</evidence>
<dbReference type="Proteomes" id="UP001138997">
    <property type="component" value="Unassembled WGS sequence"/>
</dbReference>
<dbReference type="PANTHER" id="PTHR43674">
    <property type="entry name" value="NITRILASE C965.09-RELATED"/>
    <property type="match status" value="1"/>
</dbReference>
<evidence type="ECO:0000259" key="2">
    <source>
        <dbReference type="PROSITE" id="PS50263"/>
    </source>
</evidence>
<organism evidence="3 4">
    <name type="scientific">Kineosporia babensis</name>
    <dbReference type="NCBI Taxonomy" id="499548"/>
    <lineage>
        <taxon>Bacteria</taxon>
        <taxon>Bacillati</taxon>
        <taxon>Actinomycetota</taxon>
        <taxon>Actinomycetes</taxon>
        <taxon>Kineosporiales</taxon>
        <taxon>Kineosporiaceae</taxon>
        <taxon>Kineosporia</taxon>
    </lineage>
</organism>
<evidence type="ECO:0000313" key="4">
    <source>
        <dbReference type="Proteomes" id="UP001138997"/>
    </source>
</evidence>
<protein>
    <recommendedName>
        <fullName evidence="2">CN hydrolase domain-containing protein</fullName>
    </recommendedName>
</protein>
<accession>A0A9X1SU09</accession>
<reference evidence="3" key="1">
    <citation type="submission" date="2021-11" db="EMBL/GenBank/DDBJ databases">
        <title>Streptomyces corallinus and Kineosporia corallina sp. nov., two new coral-derived marine actinobacteria.</title>
        <authorList>
            <person name="Buangrab K."/>
            <person name="Sutthacheep M."/>
            <person name="Yeemin T."/>
            <person name="Harunari E."/>
            <person name="Igarashi Y."/>
            <person name="Sripreechasak P."/>
            <person name="Kanchanasin P."/>
            <person name="Tanasupawat S."/>
            <person name="Phongsopitanun W."/>
        </authorList>
    </citation>
    <scope>NUCLEOTIDE SEQUENCE</scope>
    <source>
        <strain evidence="3">JCM 31032</strain>
    </source>
</reference>
<dbReference type="Pfam" id="PF00795">
    <property type="entry name" value="CN_hydrolase"/>
    <property type="match status" value="1"/>
</dbReference>
<dbReference type="PANTHER" id="PTHR43674:SF2">
    <property type="entry name" value="BETA-UREIDOPROPIONASE"/>
    <property type="match status" value="1"/>
</dbReference>
<dbReference type="SUPFAM" id="SSF56317">
    <property type="entry name" value="Carbon-nitrogen hydrolase"/>
    <property type="match status" value="1"/>
</dbReference>
<dbReference type="InterPro" id="IPR003010">
    <property type="entry name" value="C-N_Hydrolase"/>
</dbReference>
<dbReference type="InterPro" id="IPR036526">
    <property type="entry name" value="C-N_Hydrolase_sf"/>
</dbReference>
<keyword evidence="1" id="KW-0378">Hydrolase</keyword>
<dbReference type="RefSeq" id="WP_231441582.1">
    <property type="nucleotide sequence ID" value="NZ_JAJOMB010000006.1"/>
</dbReference>
<gene>
    <name evidence="3" type="ORF">LR394_13430</name>
</gene>
<name>A0A9X1SU09_9ACTN</name>
<dbReference type="EMBL" id="JAJOMB010000006">
    <property type="protein sequence ID" value="MCD5311906.1"/>
    <property type="molecule type" value="Genomic_DNA"/>
</dbReference>
<sequence>MSIRLLQTDPTLGDVEGNLRHLDELVAQARGRDLVVATELATHGYHLGDLDEPEQLGADDPRLLALGRHGPTVVAGFAESTRLHRYNSAAIISGDQVRVQRKLFLPNYRAWEERKHFRPGSELECMDVVGTRVATLICNDAWQPPLPWVAAHDGAEVLLVPANSVVSEIGTPTSHAWELLLQHAAVTLQTYVVFVNRSGVESGQRFWGGSRVYGPTGDVIGELGEEPGVLDVDLDLTELRRLRRAWPLLQETRADLMARLVSRLGDA</sequence>